<dbReference type="Gene3D" id="3.90.79.10">
    <property type="entry name" value="Nucleoside Triphosphate Pyrophosphohydrolase"/>
    <property type="match status" value="1"/>
</dbReference>
<protein>
    <submittedName>
        <fullName evidence="5">ADP-ribose pyrophosphatase YjhB, NUDIX family</fullName>
    </submittedName>
</protein>
<dbReference type="Pfam" id="PF00293">
    <property type="entry name" value="NUDIX"/>
    <property type="match status" value="1"/>
</dbReference>
<evidence type="ECO:0000256" key="1">
    <source>
        <dbReference type="ARBA" id="ARBA00001946"/>
    </source>
</evidence>
<dbReference type="InterPro" id="IPR015797">
    <property type="entry name" value="NUDIX_hydrolase-like_dom_sf"/>
</dbReference>
<evidence type="ECO:0000259" key="4">
    <source>
        <dbReference type="PROSITE" id="PS51462"/>
    </source>
</evidence>
<keyword evidence="6" id="KW-1185">Reference proteome</keyword>
<sequence length="160" mass="17680">MSKKKDRGSVWLAAAGLVIQDGKWLVVKKNYGGLKGKWSIPAGFVNAGETVDEAAVREVKEETGIASRPVGILGIRTGVINDEISDNMIIFLLEPEGGSLIPQDREIQEAQFLSPEELREDPATSVMVHHFLNEKEATLLEHINPGDIFGYTSYKIFDNR</sequence>
<dbReference type="PRINTS" id="PR00502">
    <property type="entry name" value="NUDIXFAMILY"/>
</dbReference>
<comment type="cofactor">
    <cofactor evidence="1">
        <name>Mg(2+)</name>
        <dbReference type="ChEBI" id="CHEBI:18420"/>
    </cofactor>
</comment>
<dbReference type="STRING" id="459525.SAMN04488137_2743"/>
<dbReference type="PANTHER" id="PTHR43046">
    <property type="entry name" value="GDP-MANNOSE MANNOSYL HYDROLASE"/>
    <property type="match status" value="1"/>
</dbReference>
<accession>A0A1G9XEC0</accession>
<dbReference type="RefSeq" id="WP_090235307.1">
    <property type="nucleotide sequence ID" value="NZ_FNHW01000001.1"/>
</dbReference>
<dbReference type="EMBL" id="FNHW01000001">
    <property type="protein sequence ID" value="SDM95078.1"/>
    <property type="molecule type" value="Genomic_DNA"/>
</dbReference>
<dbReference type="PROSITE" id="PS51462">
    <property type="entry name" value="NUDIX"/>
    <property type="match status" value="1"/>
</dbReference>
<gene>
    <name evidence="5" type="ORF">SAMN04488137_2743</name>
</gene>
<organism evidence="5 6">
    <name type="scientific">Fictibacillus solisalsi</name>
    <dbReference type="NCBI Taxonomy" id="459525"/>
    <lineage>
        <taxon>Bacteria</taxon>
        <taxon>Bacillati</taxon>
        <taxon>Bacillota</taxon>
        <taxon>Bacilli</taxon>
        <taxon>Bacillales</taxon>
        <taxon>Fictibacillaceae</taxon>
        <taxon>Fictibacillus</taxon>
    </lineage>
</organism>
<dbReference type="Proteomes" id="UP000199544">
    <property type="component" value="Unassembled WGS sequence"/>
</dbReference>
<keyword evidence="2 3" id="KW-0378">Hydrolase</keyword>
<evidence type="ECO:0000256" key="2">
    <source>
        <dbReference type="ARBA" id="ARBA00022801"/>
    </source>
</evidence>
<comment type="similarity">
    <text evidence="3">Belongs to the Nudix hydrolase family.</text>
</comment>
<dbReference type="InterPro" id="IPR020084">
    <property type="entry name" value="NUDIX_hydrolase_CS"/>
</dbReference>
<dbReference type="OrthoDB" id="9786141at2"/>
<evidence type="ECO:0000313" key="5">
    <source>
        <dbReference type="EMBL" id="SDM95078.1"/>
    </source>
</evidence>
<name>A0A1G9XEC0_9BACL</name>
<reference evidence="6" key="1">
    <citation type="submission" date="2016-10" db="EMBL/GenBank/DDBJ databases">
        <authorList>
            <person name="Varghese N."/>
            <person name="Submissions S."/>
        </authorList>
    </citation>
    <scope>NUCLEOTIDE SEQUENCE [LARGE SCALE GENOMIC DNA]</scope>
    <source>
        <strain evidence="6">CGMCC 1.6854</strain>
    </source>
</reference>
<dbReference type="PROSITE" id="PS00893">
    <property type="entry name" value="NUDIX_BOX"/>
    <property type="match status" value="1"/>
</dbReference>
<dbReference type="InterPro" id="IPR020476">
    <property type="entry name" value="Nudix_hydrolase"/>
</dbReference>
<dbReference type="AlphaFoldDB" id="A0A1G9XEC0"/>
<dbReference type="GO" id="GO:0016787">
    <property type="term" value="F:hydrolase activity"/>
    <property type="evidence" value="ECO:0007669"/>
    <property type="project" value="UniProtKB-KW"/>
</dbReference>
<dbReference type="InterPro" id="IPR000086">
    <property type="entry name" value="NUDIX_hydrolase_dom"/>
</dbReference>
<dbReference type="PANTHER" id="PTHR43046:SF14">
    <property type="entry name" value="MUTT_NUDIX FAMILY PROTEIN"/>
    <property type="match status" value="1"/>
</dbReference>
<dbReference type="CDD" id="cd04691">
    <property type="entry name" value="NUDIX_ADPRase"/>
    <property type="match status" value="1"/>
</dbReference>
<dbReference type="SUPFAM" id="SSF55811">
    <property type="entry name" value="Nudix"/>
    <property type="match status" value="1"/>
</dbReference>
<evidence type="ECO:0000313" key="6">
    <source>
        <dbReference type="Proteomes" id="UP000199544"/>
    </source>
</evidence>
<evidence type="ECO:0000256" key="3">
    <source>
        <dbReference type="RuleBase" id="RU003476"/>
    </source>
</evidence>
<proteinExistence type="inferred from homology"/>
<feature type="domain" description="Nudix hydrolase" evidence="4">
    <location>
        <begin position="9"/>
        <end position="135"/>
    </location>
</feature>